<proteinExistence type="predicted"/>
<feature type="non-terminal residue" evidence="1">
    <location>
        <position position="51"/>
    </location>
</feature>
<dbReference type="AlphaFoldDB" id="A0A8J2JGC2"/>
<gene>
    <name evidence="1" type="ORF">AFUS01_LOCUS9023</name>
</gene>
<sequence>MAPTPPVDLSTLPVVVLDNGASTMKLGLATDSKPRVIPNCISKTKSERRRP</sequence>
<dbReference type="Proteomes" id="UP000708208">
    <property type="component" value="Unassembled WGS sequence"/>
</dbReference>
<dbReference type="EMBL" id="CAJVCH010063981">
    <property type="protein sequence ID" value="CAG7719713.1"/>
    <property type="molecule type" value="Genomic_DNA"/>
</dbReference>
<organism evidence="1 2">
    <name type="scientific">Allacma fusca</name>
    <dbReference type="NCBI Taxonomy" id="39272"/>
    <lineage>
        <taxon>Eukaryota</taxon>
        <taxon>Metazoa</taxon>
        <taxon>Ecdysozoa</taxon>
        <taxon>Arthropoda</taxon>
        <taxon>Hexapoda</taxon>
        <taxon>Collembola</taxon>
        <taxon>Symphypleona</taxon>
        <taxon>Sminthuridae</taxon>
        <taxon>Allacma</taxon>
    </lineage>
</organism>
<protein>
    <submittedName>
        <fullName evidence="1">Uncharacterized protein</fullName>
    </submittedName>
</protein>
<dbReference type="OrthoDB" id="6220758at2759"/>
<reference evidence="1" key="1">
    <citation type="submission" date="2021-06" db="EMBL/GenBank/DDBJ databases">
        <authorList>
            <person name="Hodson N. C."/>
            <person name="Mongue J. A."/>
            <person name="Jaron S. K."/>
        </authorList>
    </citation>
    <scope>NUCLEOTIDE SEQUENCE</scope>
</reference>
<name>A0A8J2JGC2_9HEXA</name>
<keyword evidence="2" id="KW-1185">Reference proteome</keyword>
<accession>A0A8J2JGC2</accession>
<comment type="caution">
    <text evidence="1">The sequence shown here is derived from an EMBL/GenBank/DDBJ whole genome shotgun (WGS) entry which is preliminary data.</text>
</comment>
<evidence type="ECO:0000313" key="1">
    <source>
        <dbReference type="EMBL" id="CAG7719713.1"/>
    </source>
</evidence>
<evidence type="ECO:0000313" key="2">
    <source>
        <dbReference type="Proteomes" id="UP000708208"/>
    </source>
</evidence>